<dbReference type="PANTHER" id="PTHR39599">
    <property type="entry name" value="GPI-ANCHORED PROTEIN (EUROFUNG)-RELATED-RELATED"/>
    <property type="match status" value="1"/>
</dbReference>
<keyword evidence="2" id="KW-0732">Signal</keyword>
<evidence type="ECO:0008006" key="5">
    <source>
        <dbReference type="Google" id="ProtNLM"/>
    </source>
</evidence>
<accession>A0A9P4MJW0</accession>
<evidence type="ECO:0000256" key="2">
    <source>
        <dbReference type="SAM" id="SignalP"/>
    </source>
</evidence>
<evidence type="ECO:0000313" key="4">
    <source>
        <dbReference type="Proteomes" id="UP000799439"/>
    </source>
</evidence>
<feature type="compositionally biased region" description="Low complexity" evidence="1">
    <location>
        <begin position="292"/>
        <end position="315"/>
    </location>
</feature>
<feature type="signal peptide" evidence="2">
    <location>
        <begin position="1"/>
        <end position="20"/>
    </location>
</feature>
<feature type="region of interest" description="Disordered" evidence="1">
    <location>
        <begin position="225"/>
        <end position="246"/>
    </location>
</feature>
<organism evidence="3 4">
    <name type="scientific">Myriangium duriaei CBS 260.36</name>
    <dbReference type="NCBI Taxonomy" id="1168546"/>
    <lineage>
        <taxon>Eukaryota</taxon>
        <taxon>Fungi</taxon>
        <taxon>Dikarya</taxon>
        <taxon>Ascomycota</taxon>
        <taxon>Pezizomycotina</taxon>
        <taxon>Dothideomycetes</taxon>
        <taxon>Dothideomycetidae</taxon>
        <taxon>Myriangiales</taxon>
        <taxon>Myriangiaceae</taxon>
        <taxon>Myriangium</taxon>
    </lineage>
</organism>
<comment type="caution">
    <text evidence="3">The sequence shown here is derived from an EMBL/GenBank/DDBJ whole genome shotgun (WGS) entry which is preliminary data.</text>
</comment>
<proteinExistence type="predicted"/>
<protein>
    <recommendedName>
        <fullName evidence="5">GPI anchored protein</fullName>
    </recommendedName>
</protein>
<feature type="compositionally biased region" description="Low complexity" evidence="1">
    <location>
        <begin position="232"/>
        <end position="246"/>
    </location>
</feature>
<evidence type="ECO:0000256" key="1">
    <source>
        <dbReference type="SAM" id="MobiDB-lite"/>
    </source>
</evidence>
<reference evidence="3" key="1">
    <citation type="journal article" date="2020" name="Stud. Mycol.">
        <title>101 Dothideomycetes genomes: a test case for predicting lifestyles and emergence of pathogens.</title>
        <authorList>
            <person name="Haridas S."/>
            <person name="Albert R."/>
            <person name="Binder M."/>
            <person name="Bloem J."/>
            <person name="Labutti K."/>
            <person name="Salamov A."/>
            <person name="Andreopoulos B."/>
            <person name="Baker S."/>
            <person name="Barry K."/>
            <person name="Bills G."/>
            <person name="Bluhm B."/>
            <person name="Cannon C."/>
            <person name="Castanera R."/>
            <person name="Culley D."/>
            <person name="Daum C."/>
            <person name="Ezra D."/>
            <person name="Gonzalez J."/>
            <person name="Henrissat B."/>
            <person name="Kuo A."/>
            <person name="Liang C."/>
            <person name="Lipzen A."/>
            <person name="Lutzoni F."/>
            <person name="Magnuson J."/>
            <person name="Mondo S."/>
            <person name="Nolan M."/>
            <person name="Ohm R."/>
            <person name="Pangilinan J."/>
            <person name="Park H.-J."/>
            <person name="Ramirez L."/>
            <person name="Alfaro M."/>
            <person name="Sun H."/>
            <person name="Tritt A."/>
            <person name="Yoshinaga Y."/>
            <person name="Zwiers L.-H."/>
            <person name="Turgeon B."/>
            <person name="Goodwin S."/>
            <person name="Spatafora J."/>
            <person name="Crous P."/>
            <person name="Grigoriev I."/>
        </authorList>
    </citation>
    <scope>NUCLEOTIDE SEQUENCE</scope>
    <source>
        <strain evidence="3">CBS 260.36</strain>
    </source>
</reference>
<gene>
    <name evidence="3" type="ORF">K461DRAFT_274653</name>
</gene>
<dbReference type="AlphaFoldDB" id="A0A9P4MJW0"/>
<keyword evidence="4" id="KW-1185">Reference proteome</keyword>
<name>A0A9P4MJW0_9PEZI</name>
<feature type="chain" id="PRO_5040271809" description="GPI anchored protein" evidence="2">
    <location>
        <begin position="21"/>
        <end position="438"/>
    </location>
</feature>
<dbReference type="OrthoDB" id="2426396at2759"/>
<dbReference type="Proteomes" id="UP000799439">
    <property type="component" value="Unassembled WGS sequence"/>
</dbReference>
<sequence>MQPQSWILLCFASGIPNALTQKADDVAMSRAQPVGYSSTELPAQHLVGDQEFTRTRSRQPIGVRKMSDDEGEMFFLDYWQLDPLASRASIQSDLTDTGNSTYQPFNPPLSPHSDSYHSSKSLRIAHQLFKRDFQCPTNTFACTSIGQPNNCCANGETCISVQDTGLGPVGCCPQGQSCGGAVASCNTAQGYSSCPGSPNGGCCIPGYSCQGVGCVLTGTSVLTPTPAPTPTPTSSSSAAVSSVTSTDTTVSTVTTTVVISPSASAQPTTVTQTLTITSSASESGTAVPPVRPTSDSSPTSPSTTTTTSTTQTSAPADQCPTNFYRCSAYYVGGCCRVGRDCSSTSCPPASSTVVASNTHATVVAPSGGSCANGWQSCAASVGGGCCPGGYVCGTATCSATAAGQSGVSKSGAPTRRAGKAIVIPAMSSIGLLLLMVFN</sequence>
<dbReference type="EMBL" id="ML996082">
    <property type="protein sequence ID" value="KAF2155638.1"/>
    <property type="molecule type" value="Genomic_DNA"/>
</dbReference>
<dbReference type="PANTHER" id="PTHR39599:SF2">
    <property type="entry name" value="ANCHORED PROTEIN, PUTATIVE (AFU_ORTHOLOGUE AFUA_1G09650)-RELATED"/>
    <property type="match status" value="1"/>
</dbReference>
<feature type="region of interest" description="Disordered" evidence="1">
    <location>
        <begin position="276"/>
        <end position="315"/>
    </location>
</feature>
<evidence type="ECO:0000313" key="3">
    <source>
        <dbReference type="EMBL" id="KAF2155638.1"/>
    </source>
</evidence>